<accession>A0A6J4TR03</accession>
<evidence type="ECO:0000313" key="1">
    <source>
        <dbReference type="EMBL" id="CAA9530332.1"/>
    </source>
</evidence>
<name>A0A6J4TR03_9SPHN</name>
<dbReference type="InterPro" id="IPR035069">
    <property type="entry name" value="TTHA1013/TTHA0281-like"/>
</dbReference>
<gene>
    <name evidence="1" type="ORF">AVDCRST_MAG91-2897</name>
</gene>
<reference evidence="1" key="1">
    <citation type="submission" date="2020-02" db="EMBL/GenBank/DDBJ databases">
        <authorList>
            <person name="Meier V. D."/>
        </authorList>
    </citation>
    <scope>NUCLEOTIDE SEQUENCE</scope>
    <source>
        <strain evidence="1">AVDCRST_MAG91</strain>
    </source>
</reference>
<sequence>MKAGAQASALFRLRRRRRDDGELRRRRFAFQADPVGSDPVIDIPAYKGYSTRVEFDADDRLFFGRIAGIDDGVSFHADRVDGLVAAFREAVDDYLETCARIGKSPEKA</sequence>
<dbReference type="SUPFAM" id="SSF143100">
    <property type="entry name" value="TTHA1013/TTHA0281-like"/>
    <property type="match status" value="1"/>
</dbReference>
<dbReference type="AlphaFoldDB" id="A0A6J4TR03"/>
<protein>
    <submittedName>
        <fullName evidence="1">HicB protein</fullName>
    </submittedName>
</protein>
<dbReference type="EMBL" id="CADCVX010000511">
    <property type="protein sequence ID" value="CAA9530332.1"/>
    <property type="molecule type" value="Genomic_DNA"/>
</dbReference>
<organism evidence="1">
    <name type="scientific">uncultured Sphingomonadaceae bacterium</name>
    <dbReference type="NCBI Taxonomy" id="169976"/>
    <lineage>
        <taxon>Bacteria</taxon>
        <taxon>Pseudomonadati</taxon>
        <taxon>Pseudomonadota</taxon>
        <taxon>Alphaproteobacteria</taxon>
        <taxon>Sphingomonadales</taxon>
        <taxon>Sphingomonadaceae</taxon>
        <taxon>environmental samples</taxon>
    </lineage>
</organism>
<proteinExistence type="predicted"/>